<dbReference type="Gene3D" id="3.50.50.60">
    <property type="entry name" value="FAD/NAD(P)-binding domain"/>
    <property type="match status" value="2"/>
</dbReference>
<evidence type="ECO:0000259" key="7">
    <source>
        <dbReference type="Pfam" id="PF14691"/>
    </source>
</evidence>
<dbReference type="Gene3D" id="1.10.1060.10">
    <property type="entry name" value="Alpha-helical ferredoxin"/>
    <property type="match status" value="1"/>
</dbReference>
<accession>A0ABT3W8F3</accession>
<evidence type="ECO:0000256" key="4">
    <source>
        <dbReference type="ARBA" id="ARBA00023004"/>
    </source>
</evidence>
<evidence type="ECO:0000259" key="6">
    <source>
        <dbReference type="Pfam" id="PF07992"/>
    </source>
</evidence>
<comment type="caution">
    <text evidence="8">The sequence shown here is derived from an EMBL/GenBank/DDBJ whole genome shotgun (WGS) entry which is preliminary data.</text>
</comment>
<dbReference type="PANTHER" id="PTHR42783:SF3">
    <property type="entry name" value="GLUTAMATE SYNTHASE [NADPH] SMALL CHAIN-RELATED"/>
    <property type="match status" value="1"/>
</dbReference>
<protein>
    <submittedName>
        <fullName evidence="8">NAD(P)-dependent oxidoreductase</fullName>
    </submittedName>
</protein>
<dbReference type="InterPro" id="IPR036188">
    <property type="entry name" value="FAD/NAD-bd_sf"/>
</dbReference>
<keyword evidence="5" id="KW-0411">Iron-sulfur</keyword>
<dbReference type="Pfam" id="PF14691">
    <property type="entry name" value="Fer4_20"/>
    <property type="match status" value="1"/>
</dbReference>
<dbReference type="PANTHER" id="PTHR42783">
    <property type="entry name" value="GLUTAMATE SYNTHASE [NADPH] SMALL CHAIN"/>
    <property type="match status" value="1"/>
</dbReference>
<dbReference type="InterPro" id="IPR006006">
    <property type="entry name" value="GltD-like"/>
</dbReference>
<reference evidence="8 9" key="1">
    <citation type="submission" date="2022-07" db="EMBL/GenBank/DDBJ databases">
        <title>Bombella genomes.</title>
        <authorList>
            <person name="Harer L."/>
            <person name="Styblova S."/>
            <person name="Ehrmann M."/>
        </authorList>
    </citation>
    <scope>NUCLEOTIDE SEQUENCE [LARGE SCALE GENOMIC DNA]</scope>
    <source>
        <strain evidence="8 9">TMW 2.2558</strain>
    </source>
</reference>
<feature type="domain" description="Dihydroprymidine dehydrogenase" evidence="7">
    <location>
        <begin position="24"/>
        <end position="134"/>
    </location>
</feature>
<keyword evidence="2" id="KW-0479">Metal-binding</keyword>
<dbReference type="Proteomes" id="UP001165648">
    <property type="component" value="Unassembled WGS sequence"/>
</dbReference>
<evidence type="ECO:0000313" key="9">
    <source>
        <dbReference type="Proteomes" id="UP001165648"/>
    </source>
</evidence>
<keyword evidence="3" id="KW-0560">Oxidoreductase</keyword>
<evidence type="ECO:0000256" key="2">
    <source>
        <dbReference type="ARBA" id="ARBA00022723"/>
    </source>
</evidence>
<dbReference type="SUPFAM" id="SSF51971">
    <property type="entry name" value="Nucleotide-binding domain"/>
    <property type="match status" value="2"/>
</dbReference>
<evidence type="ECO:0000313" key="8">
    <source>
        <dbReference type="EMBL" id="MCX5613918.1"/>
    </source>
</evidence>
<keyword evidence="9" id="KW-1185">Reference proteome</keyword>
<evidence type="ECO:0000256" key="3">
    <source>
        <dbReference type="ARBA" id="ARBA00023002"/>
    </source>
</evidence>
<dbReference type="NCBIfam" id="TIGR01318">
    <property type="entry name" value="gltD_gamma_fam"/>
    <property type="match status" value="1"/>
</dbReference>
<dbReference type="InterPro" id="IPR023753">
    <property type="entry name" value="FAD/NAD-binding_dom"/>
</dbReference>
<gene>
    <name evidence="8" type="ORF">NQF64_01455</name>
</gene>
<dbReference type="SUPFAM" id="SSF46548">
    <property type="entry name" value="alpha-helical ferredoxin"/>
    <property type="match status" value="1"/>
</dbReference>
<evidence type="ECO:0000256" key="5">
    <source>
        <dbReference type="ARBA" id="ARBA00023014"/>
    </source>
</evidence>
<dbReference type="PRINTS" id="PR00419">
    <property type="entry name" value="ADXRDTASE"/>
</dbReference>
<dbReference type="InterPro" id="IPR009051">
    <property type="entry name" value="Helical_ferredxn"/>
</dbReference>
<dbReference type="Pfam" id="PF07992">
    <property type="entry name" value="Pyr_redox_2"/>
    <property type="match status" value="1"/>
</dbReference>
<keyword evidence="4" id="KW-0408">Iron</keyword>
<feature type="domain" description="FAD/NAD(P)-binding" evidence="6">
    <location>
        <begin position="149"/>
        <end position="451"/>
    </location>
</feature>
<sequence>MAEQMLQFVKWSQKRPTKRPAAERCRDFREIYEGFRSDAAREQASRCSQCGIPYCTVHCPLGNIIPEWLRLATEGRLQEAYALSSQTNSFPEICGRICPQDRLCEGNCVIQPGFKSVTIGAVERHITETAFEEGWVQPRIPRHEIGQSIGIVGSGPAGLACAERLRAAGYEVHVYERQEKPGGLLMYGIPGFKLDKSVVERRWKLLEAQGIIFHLGQAIGHGEGAIALEILRQQHDAVFLATGVYRARQVKAPGVGLANVLEALPYLKASQSDESTTESLTARGKRVVVLGGGDTAMDCMRTAIRQGAADVVCAYRRDRDNMPGSRQEVLNAEEEGARFEWMLTPEAFLGDGHVEAVRLREMRLGAADETGRRAVEPTEQVRDLKADMVICALGFEAEPLPTLWAEPDLAVTSWGTLAVGERGYETSLPGVFAGGDIVRGASLVVWAIRDGRGAADAIMKHLSACSVSEEPSVGECA</sequence>
<dbReference type="InterPro" id="IPR028261">
    <property type="entry name" value="DPD_II"/>
</dbReference>
<organism evidence="8 9">
    <name type="scientific">Bombella saccharophila</name>
    <dbReference type="NCBI Taxonomy" id="2967338"/>
    <lineage>
        <taxon>Bacteria</taxon>
        <taxon>Pseudomonadati</taxon>
        <taxon>Pseudomonadota</taxon>
        <taxon>Alphaproteobacteria</taxon>
        <taxon>Acetobacterales</taxon>
        <taxon>Acetobacteraceae</taxon>
        <taxon>Bombella</taxon>
    </lineage>
</organism>
<dbReference type="RefSeq" id="WP_266106236.1">
    <property type="nucleotide sequence ID" value="NZ_JANIDW010000001.1"/>
</dbReference>
<keyword evidence="1" id="KW-0004">4Fe-4S</keyword>
<dbReference type="EMBL" id="JANIDW010000001">
    <property type="protein sequence ID" value="MCX5613918.1"/>
    <property type="molecule type" value="Genomic_DNA"/>
</dbReference>
<proteinExistence type="predicted"/>
<name>A0ABT3W8F3_9PROT</name>
<evidence type="ECO:0000256" key="1">
    <source>
        <dbReference type="ARBA" id="ARBA00022485"/>
    </source>
</evidence>